<dbReference type="EMBL" id="GG662735">
    <property type="protein sequence ID" value="EWS75050.1"/>
    <property type="molecule type" value="Genomic_DNA"/>
</dbReference>
<feature type="transmembrane region" description="Helical" evidence="1">
    <location>
        <begin position="87"/>
        <end position="104"/>
    </location>
</feature>
<protein>
    <submittedName>
        <fullName evidence="2">Transmembrane protein, putative</fullName>
    </submittedName>
</protein>
<dbReference type="Proteomes" id="UP000009168">
    <property type="component" value="Unassembled WGS sequence"/>
</dbReference>
<dbReference type="GeneID" id="24442296"/>
<dbReference type="InParanoid" id="W7X6P2"/>
<dbReference type="KEGG" id="tet:TTHERM_001399608"/>
<evidence type="ECO:0000256" key="1">
    <source>
        <dbReference type="SAM" id="Phobius"/>
    </source>
</evidence>
<keyword evidence="1 2" id="KW-0812">Transmembrane</keyword>
<evidence type="ECO:0000313" key="2">
    <source>
        <dbReference type="EMBL" id="EWS75050.1"/>
    </source>
</evidence>
<proteinExistence type="predicted"/>
<keyword evidence="3" id="KW-1185">Reference proteome</keyword>
<dbReference type="RefSeq" id="XP_012652415.1">
    <property type="nucleotide sequence ID" value="XM_012796961.1"/>
</dbReference>
<evidence type="ECO:0000313" key="3">
    <source>
        <dbReference type="Proteomes" id="UP000009168"/>
    </source>
</evidence>
<accession>W7X6P2</accession>
<organism evidence="2 3">
    <name type="scientific">Tetrahymena thermophila (strain SB210)</name>
    <dbReference type="NCBI Taxonomy" id="312017"/>
    <lineage>
        <taxon>Eukaryota</taxon>
        <taxon>Sar</taxon>
        <taxon>Alveolata</taxon>
        <taxon>Ciliophora</taxon>
        <taxon>Intramacronucleata</taxon>
        <taxon>Oligohymenophorea</taxon>
        <taxon>Hymenostomatida</taxon>
        <taxon>Tetrahymenina</taxon>
        <taxon>Tetrahymenidae</taxon>
        <taxon>Tetrahymena</taxon>
    </lineage>
</organism>
<gene>
    <name evidence="2" type="ORF">TTHERM_001399608</name>
</gene>
<name>W7X6P2_TETTS</name>
<keyword evidence="1" id="KW-0472">Membrane</keyword>
<dbReference type="AlphaFoldDB" id="W7X6P2"/>
<keyword evidence="1" id="KW-1133">Transmembrane helix</keyword>
<sequence length="120" mass="14237">MKKNRKILVVFLQSNIKLIRQNLLQIQNFMTYDRLDMPLTNDLAEFRLETVNGLQCNSKDKIILVYIAYFYNISLNINYSFSLMLLSVQNIILQVFITWTFQMFKTTLQLQAIMKTSIQN</sequence>
<reference evidence="3" key="1">
    <citation type="journal article" date="2006" name="PLoS Biol.">
        <title>Macronuclear genome sequence of the ciliate Tetrahymena thermophila, a model eukaryote.</title>
        <authorList>
            <person name="Eisen J.A."/>
            <person name="Coyne R.S."/>
            <person name="Wu M."/>
            <person name="Wu D."/>
            <person name="Thiagarajan M."/>
            <person name="Wortman J.R."/>
            <person name="Badger J.H."/>
            <person name="Ren Q."/>
            <person name="Amedeo P."/>
            <person name="Jones K.M."/>
            <person name="Tallon L.J."/>
            <person name="Delcher A.L."/>
            <person name="Salzberg S.L."/>
            <person name="Silva J.C."/>
            <person name="Haas B.J."/>
            <person name="Majoros W.H."/>
            <person name="Farzad M."/>
            <person name="Carlton J.M."/>
            <person name="Smith R.K. Jr."/>
            <person name="Garg J."/>
            <person name="Pearlman R.E."/>
            <person name="Karrer K.M."/>
            <person name="Sun L."/>
            <person name="Manning G."/>
            <person name="Elde N.C."/>
            <person name="Turkewitz A.P."/>
            <person name="Asai D.J."/>
            <person name="Wilkes D.E."/>
            <person name="Wang Y."/>
            <person name="Cai H."/>
            <person name="Collins K."/>
            <person name="Stewart B.A."/>
            <person name="Lee S.R."/>
            <person name="Wilamowska K."/>
            <person name="Weinberg Z."/>
            <person name="Ruzzo W.L."/>
            <person name="Wloga D."/>
            <person name="Gaertig J."/>
            <person name="Frankel J."/>
            <person name="Tsao C.-C."/>
            <person name="Gorovsky M.A."/>
            <person name="Keeling P.J."/>
            <person name="Waller R.F."/>
            <person name="Patron N.J."/>
            <person name="Cherry J.M."/>
            <person name="Stover N.A."/>
            <person name="Krieger C.J."/>
            <person name="del Toro C."/>
            <person name="Ryder H.F."/>
            <person name="Williamson S.C."/>
            <person name="Barbeau R.A."/>
            <person name="Hamilton E.P."/>
            <person name="Orias E."/>
        </authorList>
    </citation>
    <scope>NUCLEOTIDE SEQUENCE [LARGE SCALE GENOMIC DNA]</scope>
    <source>
        <strain evidence="3">SB210</strain>
    </source>
</reference>